<dbReference type="Pfam" id="PF02878">
    <property type="entry name" value="PGM_PMM_I"/>
    <property type="match status" value="1"/>
</dbReference>
<keyword evidence="5" id="KW-0648">Protein biosynthesis</keyword>
<dbReference type="EMBL" id="SLWV01000016">
    <property type="protein sequence ID" value="TCO73126.1"/>
    <property type="molecule type" value="Genomic_DNA"/>
</dbReference>
<evidence type="ECO:0000256" key="3">
    <source>
        <dbReference type="ARBA" id="ARBA00022490"/>
    </source>
</evidence>
<dbReference type="GO" id="GO:0016779">
    <property type="term" value="F:nucleotidyltransferase activity"/>
    <property type="evidence" value="ECO:0007669"/>
    <property type="project" value="UniProtKB-KW"/>
</dbReference>
<comment type="similarity">
    <text evidence="2">Belongs to the phosphohexose mutase family.</text>
</comment>
<dbReference type="Gene3D" id="3.30.310.50">
    <property type="entry name" value="Alpha-D-phosphohexomutase, C-terminal domain"/>
    <property type="match status" value="1"/>
</dbReference>
<keyword evidence="10" id="KW-1185">Reference proteome</keyword>
<dbReference type="SUPFAM" id="SSF55957">
    <property type="entry name" value="Phosphoglucomutase, C-terminal domain"/>
    <property type="match status" value="1"/>
</dbReference>
<dbReference type="InterPro" id="IPR056764">
    <property type="entry name" value="LbH_EIF2B3/5"/>
</dbReference>
<comment type="caution">
    <text evidence="9">The sequence shown here is derived from an EMBL/GenBank/DDBJ whole genome shotgun (WGS) entry which is preliminary data.</text>
</comment>
<dbReference type="SUPFAM" id="SSF51161">
    <property type="entry name" value="Trimeric LpxA-like enzymes"/>
    <property type="match status" value="1"/>
</dbReference>
<dbReference type="PANTHER" id="PTHR22572">
    <property type="entry name" value="SUGAR-1-PHOSPHATE GUANYL TRANSFERASE"/>
    <property type="match status" value="1"/>
</dbReference>
<proteinExistence type="inferred from homology"/>
<keyword evidence="9" id="KW-0548">Nucleotidyltransferase</keyword>
<dbReference type="CDD" id="cd04181">
    <property type="entry name" value="NTP_transferase"/>
    <property type="match status" value="1"/>
</dbReference>
<evidence type="ECO:0000256" key="2">
    <source>
        <dbReference type="ARBA" id="ARBA00010231"/>
    </source>
</evidence>
<accession>A0A4R2KQC2</accession>
<dbReference type="InterPro" id="IPR005835">
    <property type="entry name" value="NTP_transferase_dom"/>
</dbReference>
<dbReference type="Gene3D" id="3.90.550.10">
    <property type="entry name" value="Spore Coat Polysaccharide Biosynthesis Protein SpsA, Chain A"/>
    <property type="match status" value="1"/>
</dbReference>
<keyword evidence="4" id="KW-0396">Initiation factor</keyword>
<keyword evidence="3" id="KW-0963">Cytoplasm</keyword>
<dbReference type="InterPro" id="IPR036900">
    <property type="entry name" value="A-D-PHexomutase_C_sf"/>
</dbReference>
<reference evidence="9 10" key="1">
    <citation type="submission" date="2019-03" db="EMBL/GenBank/DDBJ databases">
        <title>Genomic Encyclopedia of Type Strains, Phase IV (KMG-IV): sequencing the most valuable type-strain genomes for metagenomic binning, comparative biology and taxonomic classification.</title>
        <authorList>
            <person name="Goeker M."/>
        </authorList>
    </citation>
    <scope>NUCLEOTIDE SEQUENCE [LARGE SCALE GENOMIC DNA]</scope>
    <source>
        <strain evidence="9 10">DSM 102940</strain>
    </source>
</reference>
<dbReference type="SUPFAM" id="SSF53448">
    <property type="entry name" value="Nucleotide-diphospho-sugar transferases"/>
    <property type="match status" value="1"/>
</dbReference>
<dbReference type="GO" id="GO:0016868">
    <property type="term" value="F:intramolecular phosphotransferase activity"/>
    <property type="evidence" value="ECO:0007669"/>
    <property type="project" value="InterPro"/>
</dbReference>
<dbReference type="Pfam" id="PF00483">
    <property type="entry name" value="NTP_transferase"/>
    <property type="match status" value="1"/>
</dbReference>
<dbReference type="InterPro" id="IPR029044">
    <property type="entry name" value="Nucleotide-diphossugar_trans"/>
</dbReference>
<evidence type="ECO:0000259" key="8">
    <source>
        <dbReference type="Pfam" id="PF25084"/>
    </source>
</evidence>
<feature type="domain" description="EIF2B subunit epsilon/gamma LbH" evidence="8">
    <location>
        <begin position="250"/>
        <end position="359"/>
    </location>
</feature>
<dbReference type="SUPFAM" id="SSF53738">
    <property type="entry name" value="Phosphoglucomutase, first 3 domains"/>
    <property type="match status" value="2"/>
</dbReference>
<dbReference type="AlphaFoldDB" id="A0A4R2KQC2"/>
<name>A0A4R2KQC2_9FIRM</name>
<evidence type="ECO:0000259" key="7">
    <source>
        <dbReference type="Pfam" id="PF02878"/>
    </source>
</evidence>
<dbReference type="InterPro" id="IPR005844">
    <property type="entry name" value="A-D-PHexomutase_a/b/a-I"/>
</dbReference>
<evidence type="ECO:0000256" key="1">
    <source>
        <dbReference type="ARBA" id="ARBA00004514"/>
    </source>
</evidence>
<organism evidence="9 10">
    <name type="scientific">Marinisporobacter balticus</name>
    <dbReference type="NCBI Taxonomy" id="2018667"/>
    <lineage>
        <taxon>Bacteria</taxon>
        <taxon>Bacillati</taxon>
        <taxon>Bacillota</taxon>
        <taxon>Clostridia</taxon>
        <taxon>Peptostreptococcales</taxon>
        <taxon>Thermotaleaceae</taxon>
        <taxon>Marinisporobacter</taxon>
    </lineage>
</organism>
<dbReference type="InterPro" id="IPR050486">
    <property type="entry name" value="Mannose-1P_guanyltransferase"/>
</dbReference>
<evidence type="ECO:0000256" key="5">
    <source>
        <dbReference type="ARBA" id="ARBA00022917"/>
    </source>
</evidence>
<dbReference type="InterPro" id="IPR011004">
    <property type="entry name" value="Trimer_LpxA-like_sf"/>
</dbReference>
<dbReference type="Gene3D" id="3.40.120.10">
    <property type="entry name" value="Alpha-D-Glucose-1,6-Bisphosphate, subunit A, domain 3"/>
    <property type="match status" value="3"/>
</dbReference>
<dbReference type="Gene3D" id="2.160.10.10">
    <property type="entry name" value="Hexapeptide repeat proteins"/>
    <property type="match status" value="1"/>
</dbReference>
<evidence type="ECO:0000256" key="4">
    <source>
        <dbReference type="ARBA" id="ARBA00022540"/>
    </source>
</evidence>
<protein>
    <submittedName>
        <fullName evidence="9">Mannose-1-phosphate guanylyltransferase/phosphomannomutase</fullName>
    </submittedName>
</protein>
<keyword evidence="9" id="KW-0808">Transferase</keyword>
<feature type="domain" description="Nucleotidyl transferase" evidence="6">
    <location>
        <begin position="5"/>
        <end position="235"/>
    </location>
</feature>
<dbReference type="OrthoDB" id="9803871at2"/>
<dbReference type="Proteomes" id="UP000294919">
    <property type="component" value="Unassembled WGS sequence"/>
</dbReference>
<evidence type="ECO:0000313" key="10">
    <source>
        <dbReference type="Proteomes" id="UP000294919"/>
    </source>
</evidence>
<dbReference type="Pfam" id="PF25084">
    <property type="entry name" value="LbH_EIF2B"/>
    <property type="match status" value="1"/>
</dbReference>
<evidence type="ECO:0000259" key="6">
    <source>
        <dbReference type="Pfam" id="PF00483"/>
    </source>
</evidence>
<dbReference type="GO" id="GO:0005975">
    <property type="term" value="P:carbohydrate metabolic process"/>
    <property type="evidence" value="ECO:0007669"/>
    <property type="project" value="InterPro"/>
</dbReference>
<gene>
    <name evidence="9" type="ORF">EV214_11628</name>
</gene>
<comment type="subcellular location">
    <subcellularLocation>
        <location evidence="1">Cytoplasm</location>
        <location evidence="1">Cytosol</location>
    </subcellularLocation>
</comment>
<feature type="domain" description="Alpha-D-phosphohexomutase alpha/beta/alpha" evidence="7">
    <location>
        <begin position="385"/>
        <end position="516"/>
    </location>
</feature>
<evidence type="ECO:0000313" key="9">
    <source>
        <dbReference type="EMBL" id="TCO73126.1"/>
    </source>
</evidence>
<dbReference type="InterPro" id="IPR016055">
    <property type="entry name" value="A-D-PHexomutase_a/b/a-I/II/III"/>
</dbReference>
<sequence>MIIIKAVIMAGGKGTRLRPLTCGMPKPMVPILEKPVMEYSIELLKKYGIDQIAVTMAYLPSVITDHFGNGEVWGIDLNYFTEDLPLGTGGSVKNAEAFLDDTFIVISGDALTDLNLQKAIAYHKEKKSKATLVLKKEPVPLEYGVIITDEEGRIIRFLEKPSWGEVFSDTVNTGIYILEPEVLNYYKRGENFDFSKDLFPKLLRDQIPMYGYIMEDYWNDIGDLPSYMQTQFDILDRKVKISMNCEEVKKGIWIKEGTKLGENIKLTPPLYIGKNCTIHNRANLDAYTIIGENCEIGETAVLKRSILWKNVRIGENSHSSGTTICSNAQVKSGVNIYEHSAVGSGSILSNRVMVKPNTKIWPDKKIGEDSIVNQNLVWGTKISKTIFGYKGISGDINMDITPEFASRLGSAYTSNLKEEATIVVSSDRSNACHIIKNSFISGILSTGAGVIHMKDAVMSINRFAVKNYGANGGIHIRIDPFNKNRAHIEFVDENGANIDRNTERKIENLFNRDDFQRCNGEKVKSAVKIDNFSSLYIQNGAKIITDLSKIKRKNPKIIISSRCNNLLDLAVMFLKYIGCQIQCEYASDKHKSADTYVAHISEQVLKNKGHMGIILSSDGEKMILIDEKGRIIDREMYLVFITLILLKIGKDNKIVVPYTAPKIIDKMAESYDAQVVRTKTSSDAIMNEMLKSKGANGICLQYILNYDAIWAVGKIVDFMIDQDLKLSNLVDEIPDFYLIKKEIACDWQEKGRVIKEIIINHRDRDIELFEGVKIHDDKGWALILPDKEKAIFNVYTEGFSEEYAQELSIQFSEKVEQILKNKHE</sequence>